<gene>
    <name evidence="2" type="ORF">EVA_17528</name>
</gene>
<dbReference type="EMBL" id="AMCI01006419">
    <property type="protein sequence ID" value="EJW94365.1"/>
    <property type="molecule type" value="Genomic_DNA"/>
</dbReference>
<comment type="caution">
    <text evidence="2">The sequence shown here is derived from an EMBL/GenBank/DDBJ whole genome shotgun (WGS) entry which is preliminary data.</text>
</comment>
<dbReference type="AlphaFoldDB" id="J9C3G6"/>
<sequence>MIKPIHYGRNPVYCERKRSNELLRETDTQPIHSPPAPGGIRKVVNFSKSSV</sequence>
<evidence type="ECO:0000313" key="2">
    <source>
        <dbReference type="EMBL" id="EJW94365.1"/>
    </source>
</evidence>
<feature type="region of interest" description="Disordered" evidence="1">
    <location>
        <begin position="23"/>
        <end position="51"/>
    </location>
</feature>
<evidence type="ECO:0000256" key="1">
    <source>
        <dbReference type="SAM" id="MobiDB-lite"/>
    </source>
</evidence>
<protein>
    <submittedName>
        <fullName evidence="2">Uncharacterized protein</fullName>
    </submittedName>
</protein>
<proteinExistence type="predicted"/>
<reference evidence="2" key="1">
    <citation type="journal article" date="2012" name="PLoS ONE">
        <title>Gene sets for utilization of primary and secondary nutrition supplies in the distal gut of endangered iberian lynx.</title>
        <authorList>
            <person name="Alcaide M."/>
            <person name="Messina E."/>
            <person name="Richter M."/>
            <person name="Bargiela R."/>
            <person name="Peplies J."/>
            <person name="Huws S.A."/>
            <person name="Newbold C.J."/>
            <person name="Golyshin P.N."/>
            <person name="Simon M.A."/>
            <person name="Lopez G."/>
            <person name="Yakimov M.M."/>
            <person name="Ferrer M."/>
        </authorList>
    </citation>
    <scope>NUCLEOTIDE SEQUENCE</scope>
</reference>
<organism evidence="2">
    <name type="scientific">gut metagenome</name>
    <dbReference type="NCBI Taxonomy" id="749906"/>
    <lineage>
        <taxon>unclassified sequences</taxon>
        <taxon>metagenomes</taxon>
        <taxon>organismal metagenomes</taxon>
    </lineage>
</organism>
<name>J9C3G6_9ZZZZ</name>
<accession>J9C3G6</accession>